<dbReference type="PANTHER" id="PTHR45138">
    <property type="entry name" value="REGULATORY COMPONENTS OF SENSORY TRANSDUCTION SYSTEM"/>
    <property type="match status" value="1"/>
</dbReference>
<dbReference type="InterPro" id="IPR043128">
    <property type="entry name" value="Rev_trsase/Diguanyl_cyclase"/>
</dbReference>
<dbReference type="RefSeq" id="WP_245785092.1">
    <property type="nucleotide sequence ID" value="NZ_FONX01000002.1"/>
</dbReference>
<keyword evidence="6" id="KW-1185">Reference proteome</keyword>
<name>A0A1I2ARF7_9BURK</name>
<evidence type="ECO:0000313" key="5">
    <source>
        <dbReference type="EMBL" id="SFE45593.1"/>
    </source>
</evidence>
<evidence type="ECO:0000259" key="4">
    <source>
        <dbReference type="PROSITE" id="PS50887"/>
    </source>
</evidence>
<feature type="transmembrane region" description="Helical" evidence="3">
    <location>
        <begin position="149"/>
        <end position="169"/>
    </location>
</feature>
<dbReference type="GO" id="GO:0043709">
    <property type="term" value="P:cell adhesion involved in single-species biofilm formation"/>
    <property type="evidence" value="ECO:0007669"/>
    <property type="project" value="TreeGrafter"/>
</dbReference>
<dbReference type="Gene3D" id="3.30.70.270">
    <property type="match status" value="1"/>
</dbReference>
<feature type="transmembrane region" description="Helical" evidence="3">
    <location>
        <begin position="103"/>
        <end position="119"/>
    </location>
</feature>
<dbReference type="EC" id="2.7.7.65" evidence="1"/>
<evidence type="ECO:0000256" key="1">
    <source>
        <dbReference type="ARBA" id="ARBA00012528"/>
    </source>
</evidence>
<protein>
    <recommendedName>
        <fullName evidence="1">diguanylate cyclase</fullName>
        <ecNumber evidence="1">2.7.7.65</ecNumber>
    </recommendedName>
</protein>
<dbReference type="EMBL" id="FONX01000002">
    <property type="protein sequence ID" value="SFE45593.1"/>
    <property type="molecule type" value="Genomic_DNA"/>
</dbReference>
<feature type="transmembrane region" description="Helical" evidence="3">
    <location>
        <begin position="36"/>
        <end position="56"/>
    </location>
</feature>
<proteinExistence type="predicted"/>
<dbReference type="SMART" id="SM00267">
    <property type="entry name" value="GGDEF"/>
    <property type="match status" value="1"/>
</dbReference>
<organism evidence="5 6">
    <name type="scientific">Paracidovorax wautersii</name>
    <dbReference type="NCBI Taxonomy" id="1177982"/>
    <lineage>
        <taxon>Bacteria</taxon>
        <taxon>Pseudomonadati</taxon>
        <taxon>Pseudomonadota</taxon>
        <taxon>Betaproteobacteria</taxon>
        <taxon>Burkholderiales</taxon>
        <taxon>Comamonadaceae</taxon>
        <taxon>Paracidovorax</taxon>
    </lineage>
</organism>
<evidence type="ECO:0000313" key="6">
    <source>
        <dbReference type="Proteomes" id="UP000199119"/>
    </source>
</evidence>
<gene>
    <name evidence="5" type="ORF">SAMN04489711_102136</name>
</gene>
<dbReference type="STRING" id="1177982.SAMN04489711_102136"/>
<dbReference type="Proteomes" id="UP000199119">
    <property type="component" value="Unassembled WGS sequence"/>
</dbReference>
<dbReference type="NCBIfam" id="TIGR00254">
    <property type="entry name" value="GGDEF"/>
    <property type="match status" value="1"/>
</dbReference>
<accession>A0A1I2ARF7</accession>
<dbReference type="InterPro" id="IPR029787">
    <property type="entry name" value="Nucleotide_cyclase"/>
</dbReference>
<dbReference type="FunFam" id="3.30.70.270:FF:000001">
    <property type="entry name" value="Diguanylate cyclase domain protein"/>
    <property type="match status" value="1"/>
</dbReference>
<evidence type="ECO:0000256" key="2">
    <source>
        <dbReference type="ARBA" id="ARBA00034247"/>
    </source>
</evidence>
<dbReference type="Pfam" id="PF00990">
    <property type="entry name" value="GGDEF"/>
    <property type="match status" value="1"/>
</dbReference>
<dbReference type="CDD" id="cd01949">
    <property type="entry name" value="GGDEF"/>
    <property type="match status" value="1"/>
</dbReference>
<reference evidence="6" key="1">
    <citation type="submission" date="2016-10" db="EMBL/GenBank/DDBJ databases">
        <authorList>
            <person name="Varghese N."/>
            <person name="Submissions S."/>
        </authorList>
    </citation>
    <scope>NUCLEOTIDE SEQUENCE [LARGE SCALE GENOMIC DNA]</scope>
    <source>
        <strain evidence="6">DSM 27981</strain>
    </source>
</reference>
<dbReference type="AlphaFoldDB" id="A0A1I2ARF7"/>
<feature type="transmembrane region" description="Helical" evidence="3">
    <location>
        <begin position="68"/>
        <end position="91"/>
    </location>
</feature>
<dbReference type="InterPro" id="IPR000160">
    <property type="entry name" value="GGDEF_dom"/>
</dbReference>
<keyword evidence="3" id="KW-0472">Membrane</keyword>
<dbReference type="GO" id="GO:0052621">
    <property type="term" value="F:diguanylate cyclase activity"/>
    <property type="evidence" value="ECO:0007669"/>
    <property type="project" value="UniProtKB-EC"/>
</dbReference>
<sequence length="384" mass="42925">MTEAQQPTIARNRLASVWHAVLDVVLTTEWQQRHRLTMCGLANMLMFCGILTMQILSRAGLADPRLVGPWTMLSMAGMFVIFGLIRSGFALRFADPSLTGPQILYGITCTAMAFVILAVPARGLALPMLAIIVMFGMFGLTARQMLGVMCYALALFALAILSVDWRGYYGQRPSLSASYGLIVVVLLIGSTFLTQRMQMKRNRLRRQRHELALALEQIRQQATHDELTGLPNRRHMLDLMRHEVLRAKRGKRQPLLAQLDVDHFKVVNDTYGHAVGDLALQSFVHTARNALRQTDILSRWGGEEFVLMLCDTTRPEAETLLERLRLQVAEPRTVRPELPALRVTVSMGVACVGADERLEAALERADFALYAAKAGGRDRVVWAD</sequence>
<feature type="domain" description="GGDEF" evidence="4">
    <location>
        <begin position="252"/>
        <end position="384"/>
    </location>
</feature>
<keyword evidence="3" id="KW-0812">Transmembrane</keyword>
<dbReference type="GO" id="GO:0005886">
    <property type="term" value="C:plasma membrane"/>
    <property type="evidence" value="ECO:0007669"/>
    <property type="project" value="TreeGrafter"/>
</dbReference>
<dbReference type="SUPFAM" id="SSF55073">
    <property type="entry name" value="Nucleotide cyclase"/>
    <property type="match status" value="1"/>
</dbReference>
<feature type="transmembrane region" description="Helical" evidence="3">
    <location>
        <begin position="175"/>
        <end position="194"/>
    </location>
</feature>
<dbReference type="PANTHER" id="PTHR45138:SF9">
    <property type="entry name" value="DIGUANYLATE CYCLASE DGCM-RELATED"/>
    <property type="match status" value="1"/>
</dbReference>
<dbReference type="GO" id="GO:1902201">
    <property type="term" value="P:negative regulation of bacterial-type flagellum-dependent cell motility"/>
    <property type="evidence" value="ECO:0007669"/>
    <property type="project" value="TreeGrafter"/>
</dbReference>
<dbReference type="PROSITE" id="PS50887">
    <property type="entry name" value="GGDEF"/>
    <property type="match status" value="1"/>
</dbReference>
<comment type="catalytic activity">
    <reaction evidence="2">
        <text>2 GTP = 3',3'-c-di-GMP + 2 diphosphate</text>
        <dbReference type="Rhea" id="RHEA:24898"/>
        <dbReference type="ChEBI" id="CHEBI:33019"/>
        <dbReference type="ChEBI" id="CHEBI:37565"/>
        <dbReference type="ChEBI" id="CHEBI:58805"/>
        <dbReference type="EC" id="2.7.7.65"/>
    </reaction>
</comment>
<dbReference type="InterPro" id="IPR050469">
    <property type="entry name" value="Diguanylate_Cyclase"/>
</dbReference>
<keyword evidence="3" id="KW-1133">Transmembrane helix</keyword>
<evidence type="ECO:0000256" key="3">
    <source>
        <dbReference type="SAM" id="Phobius"/>
    </source>
</evidence>